<gene>
    <name evidence="11" type="ORF">BM613_11620</name>
</gene>
<keyword evidence="7 9" id="KW-0501">Molybdenum cofactor biosynthesis</keyword>
<dbReference type="PANTHER" id="PTHR10192:SF5">
    <property type="entry name" value="GEPHYRIN"/>
    <property type="match status" value="1"/>
</dbReference>
<dbReference type="RefSeq" id="WP_181363108.1">
    <property type="nucleotide sequence ID" value="NZ_MPDK01000024.1"/>
</dbReference>
<dbReference type="Gene3D" id="2.170.190.11">
    <property type="entry name" value="Molybdopterin biosynthesis moea protein, domain 3"/>
    <property type="match status" value="1"/>
</dbReference>
<evidence type="ECO:0000256" key="2">
    <source>
        <dbReference type="ARBA" id="ARBA00005046"/>
    </source>
</evidence>
<dbReference type="GO" id="GO:0005829">
    <property type="term" value="C:cytosol"/>
    <property type="evidence" value="ECO:0007669"/>
    <property type="project" value="TreeGrafter"/>
</dbReference>
<dbReference type="SUPFAM" id="SSF53218">
    <property type="entry name" value="Molybdenum cofactor biosynthesis proteins"/>
    <property type="match status" value="1"/>
</dbReference>
<dbReference type="GO" id="GO:0006777">
    <property type="term" value="P:Mo-molybdopterin cofactor biosynthetic process"/>
    <property type="evidence" value="ECO:0007669"/>
    <property type="project" value="UniProtKB-UniRule"/>
</dbReference>
<feature type="domain" description="MoaB/Mog" evidence="10">
    <location>
        <begin position="186"/>
        <end position="324"/>
    </location>
</feature>
<dbReference type="InterPro" id="IPR036688">
    <property type="entry name" value="MoeA_C_domain_IV_sf"/>
</dbReference>
<evidence type="ECO:0000256" key="4">
    <source>
        <dbReference type="ARBA" id="ARBA00013269"/>
    </source>
</evidence>
<dbReference type="Gene3D" id="3.90.105.10">
    <property type="entry name" value="Molybdopterin biosynthesis moea protein, domain 2"/>
    <property type="match status" value="1"/>
</dbReference>
<dbReference type="Proteomes" id="UP000245380">
    <property type="component" value="Unassembled WGS sequence"/>
</dbReference>
<evidence type="ECO:0000256" key="9">
    <source>
        <dbReference type="RuleBase" id="RU365090"/>
    </source>
</evidence>
<dbReference type="CDD" id="cd00887">
    <property type="entry name" value="MoeA"/>
    <property type="match status" value="1"/>
</dbReference>
<dbReference type="InterPro" id="IPR001453">
    <property type="entry name" value="MoaB/Mog_dom"/>
</dbReference>
<dbReference type="NCBIfam" id="TIGR00177">
    <property type="entry name" value="molyb_syn"/>
    <property type="match status" value="1"/>
</dbReference>
<keyword evidence="9" id="KW-0460">Magnesium</keyword>
<comment type="cofactor">
    <cofactor evidence="9">
        <name>Mg(2+)</name>
        <dbReference type="ChEBI" id="CHEBI:18420"/>
    </cofactor>
</comment>
<evidence type="ECO:0000256" key="3">
    <source>
        <dbReference type="ARBA" id="ARBA00010763"/>
    </source>
</evidence>
<dbReference type="Gene3D" id="2.40.340.10">
    <property type="entry name" value="MoeA, C-terminal, domain IV"/>
    <property type="match status" value="1"/>
</dbReference>
<comment type="similarity">
    <text evidence="3 9">Belongs to the MoeA family.</text>
</comment>
<dbReference type="SMART" id="SM00852">
    <property type="entry name" value="MoCF_biosynth"/>
    <property type="match status" value="1"/>
</dbReference>
<accession>A0A2U3D6G8</accession>
<dbReference type="EC" id="2.10.1.1" evidence="4 9"/>
<dbReference type="GO" id="GO:0046872">
    <property type="term" value="F:metal ion binding"/>
    <property type="evidence" value="ECO:0007669"/>
    <property type="project" value="UniProtKB-UniRule"/>
</dbReference>
<name>A0A2U3D6G8_SULT2</name>
<dbReference type="EMBL" id="MPDK01000024">
    <property type="protein sequence ID" value="PWI56876.1"/>
    <property type="molecule type" value="Genomic_DNA"/>
</dbReference>
<dbReference type="InterPro" id="IPR036135">
    <property type="entry name" value="MoeA_linker/N_sf"/>
</dbReference>
<sequence length="407" mass="43935">MDALIAIEEALRRLRSAARILPAQTVPLDEAFLRVLANDVHALLDVPHYDRAMLDGYAVKVEDIAHATREQPVELKVIATVGAGKMPEVRVTQGTAVRTMTGAPIAHGADAIVRFEYTKEVARGGERMVQVLRVVPKSEAIQEQGHDIGAGELLLAAGTELGAIEIAVLAAQGYDSVQVIQKPRVAIVATGSEVTPLGQMLQPGQLYNSNTPLIRALVTKAGGTAVVFPPVGDEPEKLKERLQEALTVCDILVTTGGVSVGDYDLTPMVLEQLGVKRLFWGVWMRPGTPVYAGTYEDRVVLSLSGNPAAAFVNSLVLLMPLLKMAVGQKDVLPTVKARLKNPPHKRQVKHTRFFAGNLVYLDNEWWIDVSGEHSSGVMTNFIGKTALARLDAEDELVEGTLVSVILL</sequence>
<evidence type="ECO:0000313" key="12">
    <source>
        <dbReference type="Proteomes" id="UP000245380"/>
    </source>
</evidence>
<dbReference type="Gene3D" id="3.40.980.10">
    <property type="entry name" value="MoaB/Mog-like domain"/>
    <property type="match status" value="1"/>
</dbReference>
<dbReference type="SUPFAM" id="SSF63882">
    <property type="entry name" value="MoeA N-terminal region -like"/>
    <property type="match status" value="1"/>
</dbReference>
<proteinExistence type="inferred from homology"/>
<comment type="function">
    <text evidence="1 9">Catalyzes the insertion of molybdate into adenylated molybdopterin with the concomitant release of AMP.</text>
</comment>
<dbReference type="InterPro" id="IPR036425">
    <property type="entry name" value="MoaB/Mog-like_dom_sf"/>
</dbReference>
<dbReference type="SUPFAM" id="SSF63867">
    <property type="entry name" value="MoeA C-terminal domain-like"/>
    <property type="match status" value="1"/>
</dbReference>
<dbReference type="UniPathway" id="UPA00344"/>
<comment type="catalytic activity">
    <reaction evidence="8">
        <text>adenylyl-molybdopterin + molybdate = Mo-molybdopterin + AMP + H(+)</text>
        <dbReference type="Rhea" id="RHEA:35047"/>
        <dbReference type="ChEBI" id="CHEBI:15378"/>
        <dbReference type="ChEBI" id="CHEBI:36264"/>
        <dbReference type="ChEBI" id="CHEBI:62727"/>
        <dbReference type="ChEBI" id="CHEBI:71302"/>
        <dbReference type="ChEBI" id="CHEBI:456215"/>
        <dbReference type="EC" id="2.10.1.1"/>
    </reaction>
</comment>
<keyword evidence="9" id="KW-0808">Transferase</keyword>
<protein>
    <recommendedName>
        <fullName evidence="5 9">Molybdopterin molybdenumtransferase</fullName>
        <ecNumber evidence="4 9">2.10.1.1</ecNumber>
    </recommendedName>
</protein>
<evidence type="ECO:0000256" key="8">
    <source>
        <dbReference type="ARBA" id="ARBA00047317"/>
    </source>
</evidence>
<keyword evidence="9" id="KW-0479">Metal-binding</keyword>
<dbReference type="FunFam" id="2.170.190.11:FF:000001">
    <property type="entry name" value="Molybdopterin molybdenumtransferase"/>
    <property type="match status" value="1"/>
</dbReference>
<dbReference type="GO" id="GO:0061599">
    <property type="term" value="F:molybdopterin molybdotransferase activity"/>
    <property type="evidence" value="ECO:0007669"/>
    <property type="project" value="UniProtKB-UniRule"/>
</dbReference>
<comment type="pathway">
    <text evidence="2 9">Cofactor biosynthesis; molybdopterin biosynthesis.</text>
</comment>
<dbReference type="Pfam" id="PF00994">
    <property type="entry name" value="MoCF_biosynth"/>
    <property type="match status" value="1"/>
</dbReference>
<dbReference type="NCBIfam" id="NF045515">
    <property type="entry name" value="Glp_gephyrin"/>
    <property type="match status" value="1"/>
</dbReference>
<keyword evidence="6 9" id="KW-0500">Molybdenum</keyword>
<dbReference type="AlphaFoldDB" id="A0A2U3D6G8"/>
<comment type="caution">
    <text evidence="11">The sequence shown here is derived from an EMBL/GenBank/DDBJ whole genome shotgun (WGS) entry which is preliminary data.</text>
</comment>
<dbReference type="PANTHER" id="PTHR10192">
    <property type="entry name" value="MOLYBDOPTERIN BIOSYNTHESIS PROTEIN"/>
    <property type="match status" value="1"/>
</dbReference>
<dbReference type="InterPro" id="IPR038987">
    <property type="entry name" value="MoeA-like"/>
</dbReference>
<evidence type="ECO:0000256" key="5">
    <source>
        <dbReference type="ARBA" id="ARBA00021108"/>
    </source>
</evidence>
<dbReference type="Pfam" id="PF03453">
    <property type="entry name" value="MoeA_N"/>
    <property type="match status" value="1"/>
</dbReference>
<dbReference type="InterPro" id="IPR005110">
    <property type="entry name" value="MoeA_linker/N"/>
</dbReference>
<organism evidence="11 12">
    <name type="scientific">Sulfoacidibacillus thermotolerans</name>
    <name type="common">Acidibacillus sulfuroxidans</name>
    <dbReference type="NCBI Taxonomy" id="1765684"/>
    <lineage>
        <taxon>Bacteria</taxon>
        <taxon>Bacillati</taxon>
        <taxon>Bacillota</taxon>
        <taxon>Bacilli</taxon>
        <taxon>Bacillales</taxon>
        <taxon>Alicyclobacillaceae</taxon>
        <taxon>Sulfoacidibacillus</taxon>
    </lineage>
</organism>
<evidence type="ECO:0000256" key="1">
    <source>
        <dbReference type="ARBA" id="ARBA00002901"/>
    </source>
</evidence>
<evidence type="ECO:0000259" key="10">
    <source>
        <dbReference type="SMART" id="SM00852"/>
    </source>
</evidence>
<keyword evidence="12" id="KW-1185">Reference proteome</keyword>
<evidence type="ECO:0000256" key="6">
    <source>
        <dbReference type="ARBA" id="ARBA00022505"/>
    </source>
</evidence>
<evidence type="ECO:0000313" key="11">
    <source>
        <dbReference type="EMBL" id="PWI56876.1"/>
    </source>
</evidence>
<reference evidence="11 12" key="1">
    <citation type="submission" date="2016-11" db="EMBL/GenBank/DDBJ databases">
        <title>Comparative genomics of Acidibacillus ferroxidans species.</title>
        <authorList>
            <person name="Oliveira G."/>
            <person name="Nunes G."/>
            <person name="Oliveira R."/>
            <person name="Araujo F."/>
            <person name="Salim A."/>
            <person name="Scholte L."/>
            <person name="Morais D."/>
            <person name="Nancucheo I."/>
            <person name="Johnson D.B."/>
            <person name="Grail B."/>
            <person name="Bittencourt J."/>
            <person name="Valadares R."/>
        </authorList>
    </citation>
    <scope>NUCLEOTIDE SEQUENCE [LARGE SCALE GENOMIC DNA]</scope>
    <source>
        <strain evidence="11 12">Y002</strain>
    </source>
</reference>
<evidence type="ECO:0000256" key="7">
    <source>
        <dbReference type="ARBA" id="ARBA00023150"/>
    </source>
</evidence>